<dbReference type="EMBL" id="AP007205">
    <property type="protein sequence ID" value="BAD38588.1"/>
    <property type="molecule type" value="Genomic_DNA"/>
</dbReference>
<organism evidence="2 3">
    <name type="scientific">Oryza sativa subsp. japonica</name>
    <name type="common">Rice</name>
    <dbReference type="NCBI Taxonomy" id="39947"/>
    <lineage>
        <taxon>Eukaryota</taxon>
        <taxon>Viridiplantae</taxon>
        <taxon>Streptophyta</taxon>
        <taxon>Embryophyta</taxon>
        <taxon>Tracheophyta</taxon>
        <taxon>Spermatophyta</taxon>
        <taxon>Magnoliopsida</taxon>
        <taxon>Liliopsida</taxon>
        <taxon>Poales</taxon>
        <taxon>Poaceae</taxon>
        <taxon>BOP clade</taxon>
        <taxon>Oryzoideae</taxon>
        <taxon>Oryzeae</taxon>
        <taxon>Oryzinae</taxon>
        <taxon>Oryza</taxon>
        <taxon>Oryza sativa</taxon>
    </lineage>
</organism>
<dbReference type="Proteomes" id="UP000000763">
    <property type="component" value="Chromosome 6"/>
</dbReference>
<evidence type="ECO:0000256" key="1">
    <source>
        <dbReference type="SAM" id="MobiDB-lite"/>
    </source>
</evidence>
<reference evidence="3" key="1">
    <citation type="journal article" date="2005" name="Nature">
        <title>The map-based sequence of the rice genome.</title>
        <authorList>
            <consortium name="International rice genome sequencing project (IRGSP)"/>
            <person name="Matsumoto T."/>
            <person name="Wu J."/>
            <person name="Kanamori H."/>
            <person name="Katayose Y."/>
            <person name="Fujisawa M."/>
            <person name="Namiki N."/>
            <person name="Mizuno H."/>
            <person name="Yamamoto K."/>
            <person name="Antonio B.A."/>
            <person name="Baba T."/>
            <person name="Sakata K."/>
            <person name="Nagamura Y."/>
            <person name="Aoki H."/>
            <person name="Arikawa K."/>
            <person name="Arita K."/>
            <person name="Bito T."/>
            <person name="Chiden Y."/>
            <person name="Fujitsuka N."/>
            <person name="Fukunaka R."/>
            <person name="Hamada M."/>
            <person name="Harada C."/>
            <person name="Hayashi A."/>
            <person name="Hijishita S."/>
            <person name="Honda M."/>
            <person name="Hosokawa S."/>
            <person name="Ichikawa Y."/>
            <person name="Idonuma A."/>
            <person name="Iijima M."/>
            <person name="Ikeda M."/>
            <person name="Ikeno M."/>
            <person name="Ito K."/>
            <person name="Ito S."/>
            <person name="Ito T."/>
            <person name="Ito Y."/>
            <person name="Ito Y."/>
            <person name="Iwabuchi A."/>
            <person name="Kamiya K."/>
            <person name="Karasawa W."/>
            <person name="Kurita K."/>
            <person name="Katagiri S."/>
            <person name="Kikuta A."/>
            <person name="Kobayashi H."/>
            <person name="Kobayashi N."/>
            <person name="Machita K."/>
            <person name="Maehara T."/>
            <person name="Masukawa M."/>
            <person name="Mizubayashi T."/>
            <person name="Mukai Y."/>
            <person name="Nagasaki H."/>
            <person name="Nagata Y."/>
            <person name="Naito S."/>
            <person name="Nakashima M."/>
            <person name="Nakama Y."/>
            <person name="Nakamichi Y."/>
            <person name="Nakamura M."/>
            <person name="Meguro A."/>
            <person name="Negishi M."/>
            <person name="Ohta I."/>
            <person name="Ohta T."/>
            <person name="Okamoto M."/>
            <person name="Ono N."/>
            <person name="Saji S."/>
            <person name="Sakaguchi M."/>
            <person name="Sakai K."/>
            <person name="Shibata M."/>
            <person name="Shimokawa T."/>
            <person name="Song J."/>
            <person name="Takazaki Y."/>
            <person name="Terasawa K."/>
            <person name="Tsugane M."/>
            <person name="Tsuji K."/>
            <person name="Ueda S."/>
            <person name="Waki K."/>
            <person name="Yamagata H."/>
            <person name="Yamamoto M."/>
            <person name="Yamamoto S."/>
            <person name="Yamane H."/>
            <person name="Yoshiki S."/>
            <person name="Yoshihara R."/>
            <person name="Yukawa K."/>
            <person name="Zhong H."/>
            <person name="Yano M."/>
            <person name="Yuan Q."/>
            <person name="Ouyang S."/>
            <person name="Liu J."/>
            <person name="Jones K.M."/>
            <person name="Gansberger K."/>
            <person name="Moffat K."/>
            <person name="Hill J."/>
            <person name="Bera J."/>
            <person name="Fadrosh D."/>
            <person name="Jin S."/>
            <person name="Johri S."/>
            <person name="Kim M."/>
            <person name="Overton L."/>
            <person name="Reardon M."/>
            <person name="Tsitrin T."/>
            <person name="Vuong H."/>
            <person name="Weaver B."/>
            <person name="Ciecko A."/>
            <person name="Tallon L."/>
            <person name="Jackson J."/>
            <person name="Pai G."/>
            <person name="Aken S.V."/>
            <person name="Utterback T."/>
            <person name="Reidmuller S."/>
            <person name="Feldblyum T."/>
            <person name="Hsiao J."/>
            <person name="Zismann V."/>
            <person name="Iobst S."/>
            <person name="de Vazeille A.R."/>
            <person name="Buell C.R."/>
            <person name="Ying K."/>
            <person name="Li Y."/>
            <person name="Lu T."/>
            <person name="Huang Y."/>
            <person name="Zhao Q."/>
            <person name="Feng Q."/>
            <person name="Zhang L."/>
            <person name="Zhu J."/>
            <person name="Weng Q."/>
            <person name="Mu J."/>
            <person name="Lu Y."/>
            <person name="Fan D."/>
            <person name="Liu Y."/>
            <person name="Guan J."/>
            <person name="Zhang Y."/>
            <person name="Yu S."/>
            <person name="Liu X."/>
            <person name="Zhang Y."/>
            <person name="Hong G."/>
            <person name="Han B."/>
            <person name="Choisne N."/>
            <person name="Demange N."/>
            <person name="Orjeda G."/>
            <person name="Samain S."/>
            <person name="Cattolico L."/>
            <person name="Pelletier E."/>
            <person name="Couloux A."/>
            <person name="Segurens B."/>
            <person name="Wincker P."/>
            <person name="D'Hont A."/>
            <person name="Scarpelli C."/>
            <person name="Weissenbach J."/>
            <person name="Salanoubat M."/>
            <person name="Quetier F."/>
            <person name="Yu Y."/>
            <person name="Kim H.R."/>
            <person name="Rambo T."/>
            <person name="Currie J."/>
            <person name="Collura K."/>
            <person name="Luo M."/>
            <person name="Yang T."/>
            <person name="Ammiraju J.S.S."/>
            <person name="Engler F."/>
            <person name="Soderlund C."/>
            <person name="Wing R.A."/>
            <person name="Palmer L.E."/>
            <person name="de la Bastide M."/>
            <person name="Spiegel L."/>
            <person name="Nascimento L."/>
            <person name="Zutavern T."/>
            <person name="O'Shaughnessy A."/>
            <person name="Dike S."/>
            <person name="Dedhia N."/>
            <person name="Preston R."/>
            <person name="Balija V."/>
            <person name="McCombie W.R."/>
            <person name="Chow T."/>
            <person name="Chen H."/>
            <person name="Chung M."/>
            <person name="Chen C."/>
            <person name="Shaw J."/>
            <person name="Wu H."/>
            <person name="Hsiao K."/>
            <person name="Chao Y."/>
            <person name="Chu M."/>
            <person name="Cheng C."/>
            <person name="Hour A."/>
            <person name="Lee P."/>
            <person name="Lin S."/>
            <person name="Lin Y."/>
            <person name="Liou J."/>
            <person name="Liu S."/>
            <person name="Hsing Y."/>
            <person name="Raghuvanshi S."/>
            <person name="Mohanty A."/>
            <person name="Bharti A.K."/>
            <person name="Gaur A."/>
            <person name="Gupta V."/>
            <person name="Kumar D."/>
            <person name="Ravi V."/>
            <person name="Vij S."/>
            <person name="Kapur A."/>
            <person name="Khurana P."/>
            <person name="Khurana P."/>
            <person name="Khurana J.P."/>
            <person name="Tyagi A.K."/>
            <person name="Gaikwad K."/>
            <person name="Singh A."/>
            <person name="Dalal V."/>
            <person name="Srivastava S."/>
            <person name="Dixit A."/>
            <person name="Pal A.K."/>
            <person name="Ghazi I.A."/>
            <person name="Yadav M."/>
            <person name="Pandit A."/>
            <person name="Bhargava A."/>
            <person name="Sureshbabu K."/>
            <person name="Batra K."/>
            <person name="Sharma T.R."/>
            <person name="Mohapatra T."/>
            <person name="Singh N.K."/>
            <person name="Messing J."/>
            <person name="Nelson A.B."/>
            <person name="Fuks G."/>
            <person name="Kavchok S."/>
            <person name="Keizer G."/>
            <person name="Linton E."/>
            <person name="Llaca V."/>
            <person name="Song R."/>
            <person name="Tanyolac B."/>
            <person name="Young S."/>
            <person name="Ho-Il K."/>
            <person name="Hahn J.H."/>
            <person name="Sangsakoo G."/>
            <person name="Vanavichit A."/>
            <person name="de Mattos Luiz.A.T."/>
            <person name="Zimmer P.D."/>
            <person name="Malone G."/>
            <person name="Dellagostin O."/>
            <person name="de Oliveira A.C."/>
            <person name="Bevan M."/>
            <person name="Bancroft I."/>
            <person name="Minx P."/>
            <person name="Cordum H."/>
            <person name="Wilson R."/>
            <person name="Cheng Z."/>
            <person name="Jin W."/>
            <person name="Jiang J."/>
            <person name="Leong S.A."/>
            <person name="Iwama H."/>
            <person name="Gojobori T."/>
            <person name="Itoh T."/>
            <person name="Niimura Y."/>
            <person name="Fujii Y."/>
            <person name="Habara T."/>
            <person name="Sakai H."/>
            <person name="Sato Y."/>
            <person name="Wilson G."/>
            <person name="Kumar K."/>
            <person name="McCouch S."/>
            <person name="Juretic N."/>
            <person name="Hoen D."/>
            <person name="Wright S."/>
            <person name="Bruskiewich R."/>
            <person name="Bureau T."/>
            <person name="Miyao A."/>
            <person name="Hirochika H."/>
            <person name="Nishikawa T."/>
            <person name="Kadowaki K."/>
            <person name="Sugiura M."/>
            <person name="Burr B."/>
            <person name="Sasaki T."/>
        </authorList>
    </citation>
    <scope>NUCLEOTIDE SEQUENCE [LARGE SCALE GENOMIC DNA]</scope>
    <source>
        <strain evidence="3">cv. Nipponbare</strain>
    </source>
</reference>
<feature type="compositionally biased region" description="Basic residues" evidence="1">
    <location>
        <begin position="158"/>
        <end position="168"/>
    </location>
</feature>
<dbReference type="AlphaFoldDB" id="Q67IV3"/>
<reference evidence="3" key="2">
    <citation type="journal article" date="2008" name="Nucleic Acids Res.">
        <title>The rice annotation project database (RAP-DB): 2008 update.</title>
        <authorList>
            <consortium name="The rice annotation project (RAP)"/>
        </authorList>
    </citation>
    <scope>GENOME REANNOTATION</scope>
    <source>
        <strain evidence="3">cv. Nipponbare</strain>
    </source>
</reference>
<name>Q67IV3_ORYSJ</name>
<evidence type="ECO:0000313" key="3">
    <source>
        <dbReference type="Proteomes" id="UP000000763"/>
    </source>
</evidence>
<feature type="compositionally biased region" description="Basic residues" evidence="1">
    <location>
        <begin position="85"/>
        <end position="94"/>
    </location>
</feature>
<feature type="region of interest" description="Disordered" evidence="1">
    <location>
        <begin position="153"/>
        <end position="188"/>
    </location>
</feature>
<sequence>MGSRQRAAARRSSCHRRRRLLGEAVLPDWTRGKGVCVWTVIALFIGRFRVWDLINFVRKSEGVGLYAQQEAREREREENTMVKRGGARRRRRGGQRGGNHGGDDEAMAMTILTSRPDEPSPLDLSSLATPSSRLATTALCCSPTSHRHQIWRALSVPRRARSGRRRRGGGGEREEGRPSPLPPSSANPITATIHVRCRQVPYPPSPSGVGFPGVRGSREVFA</sequence>
<proteinExistence type="predicted"/>
<feature type="compositionally biased region" description="Basic and acidic residues" evidence="1">
    <location>
        <begin position="72"/>
        <end position="81"/>
    </location>
</feature>
<accession>Q67IV3</accession>
<evidence type="ECO:0000313" key="2">
    <source>
        <dbReference type="EMBL" id="BAD38588.1"/>
    </source>
</evidence>
<protein>
    <submittedName>
        <fullName evidence="2">Uncharacterized protein</fullName>
    </submittedName>
</protein>
<gene>
    <name evidence="2" type="primary">OSJNBa0048L03.36</name>
</gene>
<feature type="region of interest" description="Disordered" evidence="1">
    <location>
        <begin position="72"/>
        <end position="105"/>
    </location>
</feature>